<proteinExistence type="predicted"/>
<name>A0ABR6DSG3_9FLAO</name>
<dbReference type="SUPFAM" id="SSF51182">
    <property type="entry name" value="RmlC-like cupins"/>
    <property type="match status" value="1"/>
</dbReference>
<evidence type="ECO:0000256" key="4">
    <source>
        <dbReference type="ARBA" id="ARBA00019595"/>
    </source>
</evidence>
<evidence type="ECO:0000313" key="8">
    <source>
        <dbReference type="EMBL" id="MBA9074638.1"/>
    </source>
</evidence>
<dbReference type="EC" id="5.1.3.13" evidence="3"/>
<organism evidence="8 9">
    <name type="scientific">Flavobacterium gossypii</name>
    <dbReference type="NCBI Taxonomy" id="1646119"/>
    <lineage>
        <taxon>Bacteria</taxon>
        <taxon>Pseudomonadati</taxon>
        <taxon>Bacteroidota</taxon>
        <taxon>Flavobacteriia</taxon>
        <taxon>Flavobacteriales</taxon>
        <taxon>Flavobacteriaceae</taxon>
        <taxon>Flavobacterium</taxon>
    </lineage>
</organism>
<dbReference type="InterPro" id="IPR000888">
    <property type="entry name" value="RmlC-like"/>
</dbReference>
<evidence type="ECO:0000256" key="2">
    <source>
        <dbReference type="ARBA" id="ARBA00001997"/>
    </source>
</evidence>
<dbReference type="InterPro" id="IPR014710">
    <property type="entry name" value="RmlC-like_jellyroll"/>
</dbReference>
<evidence type="ECO:0000256" key="6">
    <source>
        <dbReference type="ARBA" id="ARBA00031424"/>
    </source>
</evidence>
<keyword evidence="9" id="KW-1185">Reference proteome</keyword>
<accession>A0ABR6DSG3</accession>
<keyword evidence="8" id="KW-0413">Isomerase</keyword>
<comment type="caution">
    <text evidence="8">The sequence shown here is derived from an EMBL/GenBank/DDBJ whole genome shotgun (WGS) entry which is preliminary data.</text>
</comment>
<dbReference type="Proteomes" id="UP000555003">
    <property type="component" value="Unassembled WGS sequence"/>
</dbReference>
<evidence type="ECO:0000256" key="1">
    <source>
        <dbReference type="ARBA" id="ARBA00001298"/>
    </source>
</evidence>
<comment type="catalytic activity">
    <reaction evidence="1">
        <text>dTDP-4-dehydro-6-deoxy-alpha-D-glucose = dTDP-4-dehydro-beta-L-rhamnose</text>
        <dbReference type="Rhea" id="RHEA:16969"/>
        <dbReference type="ChEBI" id="CHEBI:57649"/>
        <dbReference type="ChEBI" id="CHEBI:62830"/>
        <dbReference type="EC" id="5.1.3.13"/>
    </reaction>
</comment>
<protein>
    <recommendedName>
        <fullName evidence="4">dTDP-4-dehydrorhamnose 3,5-epimerase</fullName>
        <ecNumber evidence="3">5.1.3.13</ecNumber>
    </recommendedName>
    <alternativeName>
        <fullName evidence="6">Thymidine diphospho-4-keto-rhamnose 3,5-epimerase</fullName>
    </alternativeName>
    <alternativeName>
        <fullName evidence="5">dTDP-4-keto-6-deoxyglucose 3,5-epimerase</fullName>
    </alternativeName>
    <alternativeName>
        <fullName evidence="7">dTDP-6-deoxy-D-xylo-4-hexulose 3,5-epimerase</fullName>
    </alternativeName>
</protein>
<evidence type="ECO:0000256" key="7">
    <source>
        <dbReference type="ARBA" id="ARBA00033311"/>
    </source>
</evidence>
<dbReference type="RefSeq" id="WP_182494141.1">
    <property type="nucleotide sequence ID" value="NZ_JACJIS010000003.1"/>
</dbReference>
<sequence length="146" mass="17108">MNEEPKIIQGGAYEDERGKLSFVNDFDLSAVKRYYIIEHPDTSVIRAWQAHKKEQKWFQVISGSFLVAVVRPDNWEKPSEKLEVRKVILKADKNQVLHIPGNFANGFKALEPNSRMIVFSDFSVEESSKDNFRFESQMWLDWKNEI</sequence>
<dbReference type="Pfam" id="PF00908">
    <property type="entry name" value="dTDP_sugar_isom"/>
    <property type="match status" value="1"/>
</dbReference>
<dbReference type="InterPro" id="IPR011051">
    <property type="entry name" value="RmlC_Cupin_sf"/>
</dbReference>
<evidence type="ECO:0000313" key="9">
    <source>
        <dbReference type="Proteomes" id="UP000555003"/>
    </source>
</evidence>
<dbReference type="EMBL" id="JACJIS010000003">
    <property type="protein sequence ID" value="MBA9074638.1"/>
    <property type="molecule type" value="Genomic_DNA"/>
</dbReference>
<reference evidence="8 9" key="1">
    <citation type="submission" date="2020-08" db="EMBL/GenBank/DDBJ databases">
        <title>Genomic Encyclopedia of Type Strains, Phase IV (KMG-IV): sequencing the most valuable type-strain genomes for metagenomic binning, comparative biology and taxonomic classification.</title>
        <authorList>
            <person name="Goeker M."/>
        </authorList>
    </citation>
    <scope>NUCLEOTIDE SEQUENCE [LARGE SCALE GENOMIC DNA]</scope>
    <source>
        <strain evidence="8 9">DSM 100397</strain>
    </source>
</reference>
<evidence type="ECO:0000256" key="5">
    <source>
        <dbReference type="ARBA" id="ARBA00029758"/>
    </source>
</evidence>
<dbReference type="GO" id="GO:0008830">
    <property type="term" value="F:dTDP-4-dehydrorhamnose 3,5-epimerase activity"/>
    <property type="evidence" value="ECO:0007669"/>
    <property type="project" value="UniProtKB-EC"/>
</dbReference>
<comment type="function">
    <text evidence="2">Catalyzes the epimerization of the C3' and C5'positions of dTDP-6-deoxy-D-xylo-4-hexulose, forming dTDP-6-deoxy-L-lyxo-4-hexulose.</text>
</comment>
<gene>
    <name evidence="8" type="ORF">GGR22_002811</name>
</gene>
<evidence type="ECO:0000256" key="3">
    <source>
        <dbReference type="ARBA" id="ARBA00012098"/>
    </source>
</evidence>
<dbReference type="Gene3D" id="2.60.120.10">
    <property type="entry name" value="Jelly Rolls"/>
    <property type="match status" value="1"/>
</dbReference>